<dbReference type="GO" id="GO:0008840">
    <property type="term" value="F:4-hydroxy-tetrahydrodipicolinate synthase activity"/>
    <property type="evidence" value="ECO:0007669"/>
    <property type="project" value="UniProtKB-EC"/>
</dbReference>
<evidence type="ECO:0000256" key="3">
    <source>
        <dbReference type="ARBA" id="ARBA00023270"/>
    </source>
</evidence>
<reference evidence="7 9" key="2">
    <citation type="submission" date="2017-06" db="EMBL/GenBank/DDBJ databases">
        <authorList>
            <consortium name="Pathogen Informatics"/>
        </authorList>
    </citation>
    <scope>NUCLEOTIDE SEQUENCE [LARGE SCALE GENOMIC DNA]</scope>
    <source>
        <strain evidence="7 9">NCTC13015</strain>
    </source>
</reference>
<dbReference type="InterPro" id="IPR013785">
    <property type="entry name" value="Aldolase_TIM"/>
</dbReference>
<comment type="similarity">
    <text evidence="1 4">Belongs to the DapA family.</text>
</comment>
<dbReference type="PRINTS" id="PR00146">
    <property type="entry name" value="DHPICSNTHASE"/>
</dbReference>
<evidence type="ECO:0000256" key="2">
    <source>
        <dbReference type="ARBA" id="ARBA00023239"/>
    </source>
</evidence>
<dbReference type="EMBL" id="CP009211">
    <property type="protein sequence ID" value="AIJ34482.1"/>
    <property type="molecule type" value="Genomic_DNA"/>
</dbReference>
<dbReference type="InterPro" id="IPR002220">
    <property type="entry name" value="DapA-like"/>
</dbReference>
<dbReference type="AlphaFoldDB" id="A0A076NUC5"/>
<dbReference type="Gene3D" id="3.20.20.70">
    <property type="entry name" value="Aldolase class I"/>
    <property type="match status" value="1"/>
</dbReference>
<dbReference type="Pfam" id="PF00701">
    <property type="entry name" value="DHDPS"/>
    <property type="match status" value="1"/>
</dbReference>
<dbReference type="GO" id="GO:0044281">
    <property type="term" value="P:small molecule metabolic process"/>
    <property type="evidence" value="ECO:0007669"/>
    <property type="project" value="UniProtKB-ARBA"/>
</dbReference>
<dbReference type="PIRSF" id="PIRSF001365">
    <property type="entry name" value="DHDPS"/>
    <property type="match status" value="1"/>
</dbReference>
<keyword evidence="8" id="KW-1185">Reference proteome</keyword>
<dbReference type="CDD" id="cd00408">
    <property type="entry name" value="DHDPS-like"/>
    <property type="match status" value="1"/>
</dbReference>
<accession>A0A076NUC5</accession>
<evidence type="ECO:0000256" key="5">
    <source>
        <dbReference type="PIRSR" id="PIRSR001365-1"/>
    </source>
</evidence>
<evidence type="ECO:0000313" key="9">
    <source>
        <dbReference type="Proteomes" id="UP000215374"/>
    </source>
</evidence>
<evidence type="ECO:0000313" key="7">
    <source>
        <dbReference type="EMBL" id="SNV51847.1"/>
    </source>
</evidence>
<dbReference type="KEGG" id="cii:CIMIT_11875"/>
<dbReference type="PROSITE" id="PS00666">
    <property type="entry name" value="DHDPS_2"/>
    <property type="match status" value="1"/>
</dbReference>
<reference evidence="6 8" key="1">
    <citation type="submission" date="2014-08" db="EMBL/GenBank/DDBJ databases">
        <title>Complete genome sequence of Corynebacterium imitans DSM 44264, isolated from a five-month-old boy with suspected pharyngeal diphtheria.</title>
        <authorList>
            <person name="Mollmann S."/>
            <person name="Albersmeier A."/>
            <person name="Ruckert C."/>
            <person name="Tauch A."/>
        </authorList>
    </citation>
    <scope>NUCLEOTIDE SEQUENCE [LARGE SCALE GENOMIC DNA]</scope>
    <source>
        <strain evidence="6 8">DSM 44264</strain>
    </source>
</reference>
<dbReference type="PANTHER" id="PTHR12128">
    <property type="entry name" value="DIHYDRODIPICOLINATE SYNTHASE"/>
    <property type="match status" value="1"/>
</dbReference>
<sequence>MQSGIYCPSITPLTADGEFDFAAWEAHLDNLTQAGVNGILIFGSIGEFYSFSSEEKIEATKFAKSCLGDRTQLLVGTGTNSLDETTQLTRKARAAGADGAVVVSPYYFGPTEEQAEQYFTELARATDTPLILYNFPDRTGTDLSPALVGRLSSANPNIVGLKDTVDSIAHNRQEIKATGDNFAVLSGFDEYYISNRIAGGAGVLSGLTNVVPETFVKMHRSYEDQDYGTALNCASAISRLMAVYEVGDWFIPTIQYATRVKTALNFEVGTRAHHIPLSDSKKQLIETLVSEI</sequence>
<proteinExistence type="inferred from homology"/>
<dbReference type="SMART" id="SM01130">
    <property type="entry name" value="DHDPS"/>
    <property type="match status" value="1"/>
</dbReference>
<evidence type="ECO:0000256" key="4">
    <source>
        <dbReference type="PIRNR" id="PIRNR001365"/>
    </source>
</evidence>
<evidence type="ECO:0000313" key="8">
    <source>
        <dbReference type="Proteomes" id="UP000028780"/>
    </source>
</evidence>
<dbReference type="PANTHER" id="PTHR12128:SF66">
    <property type="entry name" value="4-HYDROXY-2-OXOGLUTARATE ALDOLASE, MITOCHONDRIAL"/>
    <property type="match status" value="1"/>
</dbReference>
<evidence type="ECO:0000256" key="1">
    <source>
        <dbReference type="ARBA" id="ARBA00007592"/>
    </source>
</evidence>
<dbReference type="SUPFAM" id="SSF51569">
    <property type="entry name" value="Aldolase"/>
    <property type="match status" value="1"/>
</dbReference>
<dbReference type="EC" id="4.1.2.-" evidence="7"/>
<gene>
    <name evidence="7" type="primary">dapA_1</name>
    <name evidence="6" type="ORF">CIMIT_11875</name>
    <name evidence="7" type="ORF">SAMEA4535761_00008</name>
</gene>
<dbReference type="STRING" id="156978.CIMIT_11875"/>
<evidence type="ECO:0000313" key="6">
    <source>
        <dbReference type="EMBL" id="AIJ34482.1"/>
    </source>
</evidence>
<dbReference type="InterPro" id="IPR020625">
    <property type="entry name" value="Schiff_base-form_aldolases_AS"/>
</dbReference>
<name>A0A076NUC5_9CORY</name>
<keyword evidence="2 4" id="KW-0456">Lyase</keyword>
<dbReference type="Proteomes" id="UP000215374">
    <property type="component" value="Chromosome 1"/>
</dbReference>
<feature type="active site" description="Proton donor/acceptor" evidence="5">
    <location>
        <position position="133"/>
    </location>
</feature>
<dbReference type="EC" id="4.3.3.7" evidence="7"/>
<feature type="active site" description="Schiff-base intermediate with substrate" evidence="5">
    <location>
        <position position="162"/>
    </location>
</feature>
<dbReference type="eggNOG" id="COG0329">
    <property type="taxonomic scope" value="Bacteria"/>
</dbReference>
<dbReference type="OrthoDB" id="9782828at2"/>
<dbReference type="EMBL" id="LT906467">
    <property type="protein sequence ID" value="SNV51847.1"/>
    <property type="molecule type" value="Genomic_DNA"/>
</dbReference>
<protein>
    <submittedName>
        <fullName evidence="6">Dihydrodipicolinate synthase</fullName>
        <ecNumber evidence="7">4.1.2.-</ecNumber>
        <ecNumber evidence="7">4.3.3.7</ecNumber>
    </submittedName>
</protein>
<dbReference type="RefSeq" id="WP_038593307.1">
    <property type="nucleotide sequence ID" value="NZ_CP009211.1"/>
</dbReference>
<keyword evidence="3" id="KW-0704">Schiff base</keyword>
<dbReference type="HOGENOM" id="CLU_049343_5_1_11"/>
<organism evidence="6 8">
    <name type="scientific">Corynebacterium imitans</name>
    <dbReference type="NCBI Taxonomy" id="156978"/>
    <lineage>
        <taxon>Bacteria</taxon>
        <taxon>Bacillati</taxon>
        <taxon>Actinomycetota</taxon>
        <taxon>Actinomycetes</taxon>
        <taxon>Mycobacteriales</taxon>
        <taxon>Corynebacteriaceae</taxon>
        <taxon>Corynebacterium</taxon>
    </lineage>
</organism>
<dbReference type="Proteomes" id="UP000028780">
    <property type="component" value="Chromosome"/>
</dbReference>